<evidence type="ECO:0000313" key="4">
    <source>
        <dbReference type="EMBL" id="KAL3880224.1"/>
    </source>
</evidence>
<dbReference type="PROSITE" id="PS50835">
    <property type="entry name" value="IG_LIKE"/>
    <property type="match status" value="1"/>
</dbReference>
<dbReference type="InterPro" id="IPR011641">
    <property type="entry name" value="Tyr-kin_ephrin_A/B_rcpt-like"/>
</dbReference>
<dbReference type="InterPro" id="IPR009030">
    <property type="entry name" value="Growth_fac_rcpt_cys_sf"/>
</dbReference>
<dbReference type="InterPro" id="IPR042495">
    <property type="entry name" value="PDGFRL"/>
</dbReference>
<evidence type="ECO:0000313" key="5">
    <source>
        <dbReference type="Proteomes" id="UP001634394"/>
    </source>
</evidence>
<dbReference type="EMBL" id="JBJQND010000004">
    <property type="protein sequence ID" value="KAL3880224.1"/>
    <property type="molecule type" value="Genomic_DNA"/>
</dbReference>
<gene>
    <name evidence="4" type="ORF">ACJMK2_032473</name>
</gene>
<dbReference type="InterPro" id="IPR007110">
    <property type="entry name" value="Ig-like_dom"/>
</dbReference>
<reference evidence="4 5" key="1">
    <citation type="submission" date="2024-11" db="EMBL/GenBank/DDBJ databases">
        <title>Chromosome-level genome assembly of the freshwater bivalve Anodonta woodiana.</title>
        <authorList>
            <person name="Chen X."/>
        </authorList>
    </citation>
    <scope>NUCLEOTIDE SEQUENCE [LARGE SCALE GENOMIC DNA]</scope>
    <source>
        <strain evidence="4">MN2024</strain>
        <tissue evidence="4">Gills</tissue>
    </source>
</reference>
<dbReference type="Gene3D" id="2.10.50.10">
    <property type="entry name" value="Tumor Necrosis Factor Receptor, subunit A, domain 2"/>
    <property type="match status" value="1"/>
</dbReference>
<protein>
    <recommendedName>
        <fullName evidence="2">Platelet-derived growth factor receptor-like protein</fullName>
    </recommendedName>
</protein>
<dbReference type="Pfam" id="PF07699">
    <property type="entry name" value="Ephrin_rec_like"/>
    <property type="match status" value="1"/>
</dbReference>
<dbReference type="SUPFAM" id="SSF48726">
    <property type="entry name" value="Immunoglobulin"/>
    <property type="match status" value="1"/>
</dbReference>
<dbReference type="InterPro" id="IPR013783">
    <property type="entry name" value="Ig-like_fold"/>
</dbReference>
<dbReference type="PANTHER" id="PTHR15360:SF4">
    <property type="entry name" value="PROTEIN KINASE DOMAIN-CONTAINING PROTEIN"/>
    <property type="match status" value="1"/>
</dbReference>
<dbReference type="PIRSF" id="PIRSF000615">
    <property type="entry name" value="TyrPK_CSF1-R"/>
    <property type="match status" value="1"/>
</dbReference>
<proteinExistence type="predicted"/>
<dbReference type="SMART" id="SM01411">
    <property type="entry name" value="Ephrin_rec_like"/>
    <property type="match status" value="1"/>
</dbReference>
<dbReference type="SMART" id="SM00409">
    <property type="entry name" value="IG"/>
    <property type="match status" value="3"/>
</dbReference>
<organism evidence="4 5">
    <name type="scientific">Sinanodonta woodiana</name>
    <name type="common">Chinese pond mussel</name>
    <name type="synonym">Anodonta woodiana</name>
    <dbReference type="NCBI Taxonomy" id="1069815"/>
    <lineage>
        <taxon>Eukaryota</taxon>
        <taxon>Metazoa</taxon>
        <taxon>Spiralia</taxon>
        <taxon>Lophotrochozoa</taxon>
        <taxon>Mollusca</taxon>
        <taxon>Bivalvia</taxon>
        <taxon>Autobranchia</taxon>
        <taxon>Heteroconchia</taxon>
        <taxon>Palaeoheterodonta</taxon>
        <taxon>Unionida</taxon>
        <taxon>Unionoidea</taxon>
        <taxon>Unionidae</taxon>
        <taxon>Unioninae</taxon>
        <taxon>Sinanodonta</taxon>
    </lineage>
</organism>
<feature type="domain" description="Ig-like" evidence="3">
    <location>
        <begin position="232"/>
        <end position="333"/>
    </location>
</feature>
<dbReference type="InterPro" id="IPR013151">
    <property type="entry name" value="Immunoglobulin_dom"/>
</dbReference>
<sequence>MSFSITLRRRRHWLARMCIELQLHHGSHISRPDRQVPNIDFSEGQGDELIDGALVVNANRNVNLSCDGRMYPVEWVVDQGGQIIGPSFGDSVLHKLQSVSESATARLVGTSLGHSYTGRYICRHSDAKDINSSIYIYISDPAHPFVHELPFPMIHPVYHNQPFVLPCRTTRPDISVDFKKHFDSVSREKYRFDPEQGIVVEKTDQYFSGFFTCSVQSKTIQFILQYIADPGPIVITSLLPSAYIMLVGESFNITCKTIVSSTTGLSMRWKYPNIQRSSGLQIGEAFRKTDSQNRDEIISEFHLNGTKLNDSGTYRCILEISSGQSTFKEVNITIIEKTFVFLKPHQTLYEVEEGKDELIIVSFESYPVPTFEWYKDGQLINRNPSIVGDLVGFGITKATRDTAGIYTLHAYTRDQNATIDIMILVRYKCPDGYVQQKKSKGYDCEACPEGTYSGNNQTKCHPCPENSKTNGTARTSIDDCICLTGYSATRTENYTKDNYNNKKSDEEITVVCEEIREIKENVDTLRSNKASNIMHSFFLLLSLSGFLLLNFISFTSYSSEEFVGWSLVCPPSIH</sequence>
<comment type="caution">
    <text evidence="4">The sequence shown here is derived from an EMBL/GenBank/DDBJ whole genome shotgun (WGS) entry which is preliminary data.</text>
</comment>
<dbReference type="InterPro" id="IPR036179">
    <property type="entry name" value="Ig-like_dom_sf"/>
</dbReference>
<dbReference type="SUPFAM" id="SSF57184">
    <property type="entry name" value="Growth factor receptor domain"/>
    <property type="match status" value="1"/>
</dbReference>
<dbReference type="InterPro" id="IPR003599">
    <property type="entry name" value="Ig_sub"/>
</dbReference>
<dbReference type="Proteomes" id="UP001634394">
    <property type="component" value="Unassembled WGS sequence"/>
</dbReference>
<accession>A0ABD3X1V3</accession>
<dbReference type="PANTHER" id="PTHR15360">
    <property type="entry name" value="PLATELET-DERIVED GROWTH FACTOR RECEPTOR LIKE"/>
    <property type="match status" value="1"/>
</dbReference>
<comment type="subunit">
    <text evidence="1">Forms a complex composed of PDGFRL, TNK2 and GRB2.</text>
</comment>
<keyword evidence="5" id="KW-1185">Reference proteome</keyword>
<dbReference type="PRINTS" id="PR01832">
    <property type="entry name" value="VEGFRECEPTOR"/>
</dbReference>
<evidence type="ECO:0000256" key="2">
    <source>
        <dbReference type="ARBA" id="ARBA00019671"/>
    </source>
</evidence>
<dbReference type="Gene3D" id="2.60.40.10">
    <property type="entry name" value="Immunoglobulins"/>
    <property type="match status" value="4"/>
</dbReference>
<evidence type="ECO:0000256" key="1">
    <source>
        <dbReference type="ARBA" id="ARBA00011360"/>
    </source>
</evidence>
<dbReference type="AlphaFoldDB" id="A0ABD3X1V3"/>
<evidence type="ECO:0000259" key="3">
    <source>
        <dbReference type="PROSITE" id="PS50835"/>
    </source>
</evidence>
<name>A0ABD3X1V3_SINWO</name>
<dbReference type="Pfam" id="PF00047">
    <property type="entry name" value="ig"/>
    <property type="match status" value="1"/>
</dbReference>